<organism evidence="1 4">
    <name type="scientific">Rhizobium etli</name>
    <dbReference type="NCBI Taxonomy" id="29449"/>
    <lineage>
        <taxon>Bacteria</taxon>
        <taxon>Pseudomonadati</taxon>
        <taxon>Pseudomonadota</taxon>
        <taxon>Alphaproteobacteria</taxon>
        <taxon>Hyphomicrobiales</taxon>
        <taxon>Rhizobiaceae</taxon>
        <taxon>Rhizobium/Agrobacterium group</taxon>
        <taxon>Rhizobium</taxon>
    </lineage>
</organism>
<dbReference type="EMBL" id="JACIID010000020">
    <property type="protein sequence ID" value="MBB4539198.1"/>
    <property type="molecule type" value="Genomic_DNA"/>
</dbReference>
<sequence length="121" mass="14040">MQYNHLVIKRPSCYNPCEEGVDRHCPMERTEFSTPIQRYERRTLIDIDEAHRPYLAAAILRFNAMNAVAKVELSTQITLFDDGSPLIDVLISDFQHCLYREKIYTETLPLRRALISGVLGR</sequence>
<dbReference type="Proteomes" id="UP000557344">
    <property type="component" value="Unassembled WGS sequence"/>
</dbReference>
<comment type="caution">
    <text evidence="1">The sequence shown here is derived from an EMBL/GenBank/DDBJ whole genome shotgun (WGS) entry which is preliminary data.</text>
</comment>
<dbReference type="Proteomes" id="UP000523431">
    <property type="component" value="Unassembled WGS sequence"/>
</dbReference>
<dbReference type="RefSeq" id="WP_141514382.1">
    <property type="nucleotide sequence ID" value="NZ_JACIHU010000020.1"/>
</dbReference>
<reference evidence="3 4" key="1">
    <citation type="submission" date="2020-08" db="EMBL/GenBank/DDBJ databases">
        <title>Genomic Encyclopedia of Type Strains, Phase IV (KMG-V): Genome sequencing to study the core and pangenomes of soil and plant-associated prokaryotes.</title>
        <authorList>
            <person name="Whitman W."/>
        </authorList>
    </citation>
    <scope>NUCLEOTIDE SEQUENCE [LARGE SCALE GENOMIC DNA]</scope>
    <source>
        <strain evidence="1 4">SEMIA 471</strain>
        <strain evidence="2 3">SEMIA 489</strain>
    </source>
</reference>
<evidence type="ECO:0000313" key="1">
    <source>
        <dbReference type="EMBL" id="MBB4483369.1"/>
    </source>
</evidence>
<dbReference type="EMBL" id="JACIHU010000020">
    <property type="protein sequence ID" value="MBB4483369.1"/>
    <property type="molecule type" value="Genomic_DNA"/>
</dbReference>
<accession>A0A7W6YAH7</accession>
<evidence type="ECO:0000313" key="3">
    <source>
        <dbReference type="Proteomes" id="UP000523431"/>
    </source>
</evidence>
<dbReference type="AlphaFoldDB" id="A0A7W6YAH7"/>
<evidence type="ECO:0000313" key="4">
    <source>
        <dbReference type="Proteomes" id="UP000557344"/>
    </source>
</evidence>
<name>A0A7W6YAH7_RHIET</name>
<proteinExistence type="predicted"/>
<protein>
    <submittedName>
        <fullName evidence="1">Uncharacterized protein</fullName>
    </submittedName>
</protein>
<gene>
    <name evidence="1" type="ORF">GGE46_005990</name>
    <name evidence="2" type="ORF">GGE57_005987</name>
</gene>
<evidence type="ECO:0000313" key="2">
    <source>
        <dbReference type="EMBL" id="MBB4539198.1"/>
    </source>
</evidence>